<dbReference type="GO" id="GO:0016020">
    <property type="term" value="C:membrane"/>
    <property type="evidence" value="ECO:0007669"/>
    <property type="project" value="UniProtKB-SubCell"/>
</dbReference>
<dbReference type="GO" id="GO:0022857">
    <property type="term" value="F:transmembrane transporter activity"/>
    <property type="evidence" value="ECO:0007669"/>
    <property type="project" value="InterPro"/>
</dbReference>
<comment type="subcellular location">
    <subcellularLocation>
        <location evidence="1">Membrane</location>
        <topology evidence="1">Multi-pass membrane protein</topology>
    </subcellularLocation>
</comment>
<feature type="domain" description="Major facilitator superfamily (MFS) profile" evidence="7">
    <location>
        <begin position="1"/>
        <end position="247"/>
    </location>
</feature>
<evidence type="ECO:0000313" key="9">
    <source>
        <dbReference type="Proteomes" id="UP000813444"/>
    </source>
</evidence>
<organism evidence="8 9">
    <name type="scientific">Stachybotrys elegans</name>
    <dbReference type="NCBI Taxonomy" id="80388"/>
    <lineage>
        <taxon>Eukaryota</taxon>
        <taxon>Fungi</taxon>
        <taxon>Dikarya</taxon>
        <taxon>Ascomycota</taxon>
        <taxon>Pezizomycotina</taxon>
        <taxon>Sordariomycetes</taxon>
        <taxon>Hypocreomycetidae</taxon>
        <taxon>Hypocreales</taxon>
        <taxon>Stachybotryaceae</taxon>
        <taxon>Stachybotrys</taxon>
    </lineage>
</organism>
<dbReference type="SUPFAM" id="SSF103473">
    <property type="entry name" value="MFS general substrate transporter"/>
    <property type="match status" value="1"/>
</dbReference>
<keyword evidence="2" id="KW-0813">Transport</keyword>
<dbReference type="InterPro" id="IPR036259">
    <property type="entry name" value="MFS_trans_sf"/>
</dbReference>
<dbReference type="PANTHER" id="PTHR43791:SF41">
    <property type="entry name" value="MAJOR FACILITATOR SUPERFAMILY (MFS) PROFILE DOMAIN-CONTAINING PROTEIN"/>
    <property type="match status" value="1"/>
</dbReference>
<feature type="transmembrane region" description="Helical" evidence="6">
    <location>
        <begin position="146"/>
        <end position="166"/>
    </location>
</feature>
<gene>
    <name evidence="8" type="ORF">B0I35DRAFT_482100</name>
</gene>
<proteinExistence type="predicted"/>
<feature type="transmembrane region" description="Helical" evidence="6">
    <location>
        <begin position="55"/>
        <end position="79"/>
    </location>
</feature>
<comment type="caution">
    <text evidence="8">The sequence shown here is derived from an EMBL/GenBank/DDBJ whole genome shotgun (WGS) entry which is preliminary data.</text>
</comment>
<keyword evidence="3 6" id="KW-0812">Transmembrane</keyword>
<keyword evidence="4 6" id="KW-1133">Transmembrane helix</keyword>
<evidence type="ECO:0000313" key="8">
    <source>
        <dbReference type="EMBL" id="KAH7310819.1"/>
    </source>
</evidence>
<protein>
    <submittedName>
        <fullName evidence="8">Major facilitator superfamily domain-containing protein</fullName>
    </submittedName>
</protein>
<dbReference type="PANTHER" id="PTHR43791">
    <property type="entry name" value="PERMEASE-RELATED"/>
    <property type="match status" value="1"/>
</dbReference>
<evidence type="ECO:0000256" key="4">
    <source>
        <dbReference type="ARBA" id="ARBA00022989"/>
    </source>
</evidence>
<name>A0A8K0WNS2_9HYPO</name>
<feature type="transmembrane region" description="Helical" evidence="6">
    <location>
        <begin position="26"/>
        <end position="48"/>
    </location>
</feature>
<keyword evidence="5 6" id="KW-0472">Membrane</keyword>
<reference evidence="8" key="1">
    <citation type="journal article" date="2021" name="Nat. Commun.">
        <title>Genetic determinants of endophytism in the Arabidopsis root mycobiome.</title>
        <authorList>
            <person name="Mesny F."/>
            <person name="Miyauchi S."/>
            <person name="Thiergart T."/>
            <person name="Pickel B."/>
            <person name="Atanasova L."/>
            <person name="Karlsson M."/>
            <person name="Huettel B."/>
            <person name="Barry K.W."/>
            <person name="Haridas S."/>
            <person name="Chen C."/>
            <person name="Bauer D."/>
            <person name="Andreopoulos W."/>
            <person name="Pangilinan J."/>
            <person name="LaButti K."/>
            <person name="Riley R."/>
            <person name="Lipzen A."/>
            <person name="Clum A."/>
            <person name="Drula E."/>
            <person name="Henrissat B."/>
            <person name="Kohler A."/>
            <person name="Grigoriev I.V."/>
            <person name="Martin F.M."/>
            <person name="Hacquard S."/>
        </authorList>
    </citation>
    <scope>NUCLEOTIDE SEQUENCE</scope>
    <source>
        <strain evidence="8">MPI-CAGE-CH-0235</strain>
    </source>
</reference>
<accession>A0A8K0WNS2</accession>
<evidence type="ECO:0000256" key="3">
    <source>
        <dbReference type="ARBA" id="ARBA00022692"/>
    </source>
</evidence>
<dbReference type="OrthoDB" id="6730379at2759"/>
<dbReference type="InterPro" id="IPR020846">
    <property type="entry name" value="MFS_dom"/>
</dbReference>
<dbReference type="EMBL" id="JAGPNK010000012">
    <property type="protein sequence ID" value="KAH7310819.1"/>
    <property type="molecule type" value="Genomic_DNA"/>
</dbReference>
<evidence type="ECO:0000256" key="6">
    <source>
        <dbReference type="SAM" id="Phobius"/>
    </source>
</evidence>
<feature type="transmembrane region" description="Helical" evidence="6">
    <location>
        <begin position="117"/>
        <end position="134"/>
    </location>
</feature>
<evidence type="ECO:0000256" key="2">
    <source>
        <dbReference type="ARBA" id="ARBA00022448"/>
    </source>
</evidence>
<dbReference type="AlphaFoldDB" id="A0A8K0WNS2"/>
<feature type="transmembrane region" description="Helical" evidence="6">
    <location>
        <begin position="85"/>
        <end position="105"/>
    </location>
</feature>
<sequence>MALVAVAVSAAIYGLREDLNLSGSDYSWVGSAPFFGGLLFMGPSAYLVQRLPAVMYFSVAVLCWGLLACSMAACTGFASLFVCRFLLGGFEALLIPAVTLIVSMWYKPEEQPRRNSIILNVIAPIVNGFVAWVVSYYDGDYARWKIIFLLVGCITIAWAGFVFFFLPSNPLEAKRLSAREKYIIIQRKATDNTGVENKTFKPGQVKEAFLDLKTWLIWFAIIALQVPNGGLTTFNTLIISGLGFNPL</sequence>
<keyword evidence="9" id="KW-1185">Reference proteome</keyword>
<dbReference type="Gene3D" id="1.20.1250.20">
    <property type="entry name" value="MFS general substrate transporter like domains"/>
    <property type="match status" value="1"/>
</dbReference>
<evidence type="ECO:0000259" key="7">
    <source>
        <dbReference type="PROSITE" id="PS50850"/>
    </source>
</evidence>
<evidence type="ECO:0000256" key="1">
    <source>
        <dbReference type="ARBA" id="ARBA00004141"/>
    </source>
</evidence>
<dbReference type="InterPro" id="IPR011701">
    <property type="entry name" value="MFS"/>
</dbReference>
<dbReference type="Proteomes" id="UP000813444">
    <property type="component" value="Unassembled WGS sequence"/>
</dbReference>
<evidence type="ECO:0000256" key="5">
    <source>
        <dbReference type="ARBA" id="ARBA00023136"/>
    </source>
</evidence>
<dbReference type="Pfam" id="PF07690">
    <property type="entry name" value="MFS_1"/>
    <property type="match status" value="1"/>
</dbReference>
<dbReference type="PROSITE" id="PS50850">
    <property type="entry name" value="MFS"/>
    <property type="match status" value="1"/>
</dbReference>